<accession>A0A8K0GCD3</accession>
<gene>
    <name evidence="1" type="ORF">ILUMI_12366</name>
</gene>
<reference evidence="1" key="1">
    <citation type="submission" date="2019-08" db="EMBL/GenBank/DDBJ databases">
        <title>The genome of the North American firefly Photinus pyralis.</title>
        <authorList>
            <consortium name="Photinus pyralis genome working group"/>
            <person name="Fallon T.R."/>
            <person name="Sander Lower S.E."/>
            <person name="Weng J.-K."/>
        </authorList>
    </citation>
    <scope>NUCLEOTIDE SEQUENCE</scope>
    <source>
        <strain evidence="1">TRF0915ILg1</strain>
        <tissue evidence="1">Whole body</tissue>
    </source>
</reference>
<evidence type="ECO:0000313" key="2">
    <source>
        <dbReference type="Proteomes" id="UP000801492"/>
    </source>
</evidence>
<evidence type="ECO:0000313" key="1">
    <source>
        <dbReference type="EMBL" id="KAF2893806.1"/>
    </source>
</evidence>
<dbReference type="AlphaFoldDB" id="A0A8K0GCD3"/>
<organism evidence="1 2">
    <name type="scientific">Ignelater luminosus</name>
    <name type="common">Cucubano</name>
    <name type="synonym">Pyrophorus luminosus</name>
    <dbReference type="NCBI Taxonomy" id="2038154"/>
    <lineage>
        <taxon>Eukaryota</taxon>
        <taxon>Metazoa</taxon>
        <taxon>Ecdysozoa</taxon>
        <taxon>Arthropoda</taxon>
        <taxon>Hexapoda</taxon>
        <taxon>Insecta</taxon>
        <taxon>Pterygota</taxon>
        <taxon>Neoptera</taxon>
        <taxon>Endopterygota</taxon>
        <taxon>Coleoptera</taxon>
        <taxon>Polyphaga</taxon>
        <taxon>Elateriformia</taxon>
        <taxon>Elateroidea</taxon>
        <taxon>Elateridae</taxon>
        <taxon>Agrypninae</taxon>
        <taxon>Pyrophorini</taxon>
        <taxon>Ignelater</taxon>
    </lineage>
</organism>
<comment type="caution">
    <text evidence="1">The sequence shown here is derived from an EMBL/GenBank/DDBJ whole genome shotgun (WGS) entry which is preliminary data.</text>
</comment>
<dbReference type="Proteomes" id="UP000801492">
    <property type="component" value="Unassembled WGS sequence"/>
</dbReference>
<name>A0A8K0GCD3_IGNLU</name>
<dbReference type="EMBL" id="VTPC01007651">
    <property type="protein sequence ID" value="KAF2893806.1"/>
    <property type="molecule type" value="Genomic_DNA"/>
</dbReference>
<keyword evidence="2" id="KW-1185">Reference proteome</keyword>
<protein>
    <submittedName>
        <fullName evidence="1">Uncharacterized protein</fullName>
    </submittedName>
</protein>
<dbReference type="OrthoDB" id="6773980at2759"/>
<sequence length="105" mass="12998">MIYNREVKKEITKLKNEAWENKCAEIERLLVSTRFYEVWKILKNQRTNEKQTILPIRLKTWKAYYEKFLNKDREEYEEINYNLLNAENKNCTELSIEEIRKHLKI</sequence>
<proteinExistence type="predicted"/>